<comment type="similarity">
    <text evidence="1">Belongs to the short-chain dehydrogenases/reductases (SDR) family.</text>
</comment>
<dbReference type="RefSeq" id="WP_165101170.1">
    <property type="nucleotide sequence ID" value="NZ_CP049056.1"/>
</dbReference>
<gene>
    <name evidence="4" type="ORF">G5B40_17180</name>
</gene>
<dbReference type="KEGG" id="hdh:G5B40_17180"/>
<dbReference type="GO" id="GO:0016491">
    <property type="term" value="F:oxidoreductase activity"/>
    <property type="evidence" value="ECO:0007669"/>
    <property type="project" value="UniProtKB-KW"/>
</dbReference>
<dbReference type="Proteomes" id="UP000503336">
    <property type="component" value="Chromosome"/>
</dbReference>
<evidence type="ECO:0000313" key="5">
    <source>
        <dbReference type="Proteomes" id="UP000503336"/>
    </source>
</evidence>
<dbReference type="SMART" id="SM00822">
    <property type="entry name" value="PKS_KR"/>
    <property type="match status" value="1"/>
</dbReference>
<keyword evidence="5" id="KW-1185">Reference proteome</keyword>
<dbReference type="PANTHER" id="PTHR43639:SF1">
    <property type="entry name" value="SHORT-CHAIN DEHYDROGENASE_REDUCTASE FAMILY PROTEIN"/>
    <property type="match status" value="1"/>
</dbReference>
<feature type="domain" description="Ketoreductase" evidence="3">
    <location>
        <begin position="14"/>
        <end position="195"/>
    </location>
</feature>
<dbReference type="Pfam" id="PF13561">
    <property type="entry name" value="adh_short_C2"/>
    <property type="match status" value="1"/>
</dbReference>
<dbReference type="Gene3D" id="3.40.50.720">
    <property type="entry name" value="NAD(P)-binding Rossmann-like Domain"/>
    <property type="match status" value="1"/>
</dbReference>
<proteinExistence type="inferred from homology"/>
<dbReference type="InterPro" id="IPR020904">
    <property type="entry name" value="Sc_DH/Rdtase_CS"/>
</dbReference>
<sequence>MSTAPNLFAELSGKSVLITGASTGIGAALARAFAAQGAKVGVHYHASKDAAEKLAEEISAAGGTATLIRADVSRSDEARRAVDEAAEAFGGLDGLINNAGGMVKRVPYEDVTDEDYDAVMDLNARQVVIASRAAVPHMKAQGGFIINTTSIAARNGGGGGAGLYGSSKAFVSNITRGMAKEWIRYGIRVNAVAPGVITTPFHERYSTEAQMEAMLATVPQGRLGTAEDCVGAYLFLAAESLSAYLIGQVIEVNGGQLMP</sequence>
<protein>
    <submittedName>
        <fullName evidence="4">SDR family oxidoreductase</fullName>
    </submittedName>
</protein>
<evidence type="ECO:0000256" key="2">
    <source>
        <dbReference type="ARBA" id="ARBA00023002"/>
    </source>
</evidence>
<reference evidence="4 5" key="1">
    <citation type="submission" date="2020-02" db="EMBL/GenBank/DDBJ databases">
        <title>complete genome sequence of Rhodobacteraceae bacterium.</title>
        <authorList>
            <person name="Park J."/>
            <person name="Kim Y.-S."/>
            <person name="Kim K.-H."/>
        </authorList>
    </citation>
    <scope>NUCLEOTIDE SEQUENCE [LARGE SCALE GENOMIC DNA]</scope>
    <source>
        <strain evidence="4 5">RR4-56</strain>
    </source>
</reference>
<dbReference type="FunFam" id="3.40.50.720:FF:000084">
    <property type="entry name" value="Short-chain dehydrogenase reductase"/>
    <property type="match status" value="1"/>
</dbReference>
<evidence type="ECO:0000256" key="1">
    <source>
        <dbReference type="ARBA" id="ARBA00006484"/>
    </source>
</evidence>
<name>A0A7L5C2E8_9RHOB</name>
<accession>A0A7L5C2E8</accession>
<evidence type="ECO:0000313" key="4">
    <source>
        <dbReference type="EMBL" id="QIE57017.1"/>
    </source>
</evidence>
<dbReference type="CDD" id="cd05233">
    <property type="entry name" value="SDR_c"/>
    <property type="match status" value="1"/>
</dbReference>
<dbReference type="AlphaFoldDB" id="A0A7L5C2E8"/>
<dbReference type="InterPro" id="IPR002347">
    <property type="entry name" value="SDR_fam"/>
</dbReference>
<organism evidence="4 5">
    <name type="scientific">Pikeienuella piscinae</name>
    <dbReference type="NCBI Taxonomy" id="2748098"/>
    <lineage>
        <taxon>Bacteria</taxon>
        <taxon>Pseudomonadati</taxon>
        <taxon>Pseudomonadota</taxon>
        <taxon>Alphaproteobacteria</taxon>
        <taxon>Rhodobacterales</taxon>
        <taxon>Paracoccaceae</taxon>
        <taxon>Pikeienuella</taxon>
    </lineage>
</organism>
<evidence type="ECO:0000259" key="3">
    <source>
        <dbReference type="SMART" id="SM00822"/>
    </source>
</evidence>
<dbReference type="InterPro" id="IPR036291">
    <property type="entry name" value="NAD(P)-bd_dom_sf"/>
</dbReference>
<dbReference type="EMBL" id="CP049056">
    <property type="protein sequence ID" value="QIE57017.1"/>
    <property type="molecule type" value="Genomic_DNA"/>
</dbReference>
<dbReference type="InterPro" id="IPR057326">
    <property type="entry name" value="KR_dom"/>
</dbReference>
<dbReference type="SUPFAM" id="SSF51735">
    <property type="entry name" value="NAD(P)-binding Rossmann-fold domains"/>
    <property type="match status" value="1"/>
</dbReference>
<dbReference type="PRINTS" id="PR00080">
    <property type="entry name" value="SDRFAMILY"/>
</dbReference>
<dbReference type="PROSITE" id="PS00061">
    <property type="entry name" value="ADH_SHORT"/>
    <property type="match status" value="1"/>
</dbReference>
<keyword evidence="2" id="KW-0560">Oxidoreductase</keyword>
<dbReference type="PRINTS" id="PR00081">
    <property type="entry name" value="GDHRDH"/>
</dbReference>
<dbReference type="PANTHER" id="PTHR43639">
    <property type="entry name" value="OXIDOREDUCTASE, SHORT-CHAIN DEHYDROGENASE/REDUCTASE FAMILY (AFU_ORTHOLOGUE AFUA_5G02870)"/>
    <property type="match status" value="1"/>
</dbReference>